<evidence type="ECO:0000313" key="1">
    <source>
        <dbReference type="EMBL" id="KTD30584.1"/>
    </source>
</evidence>
<dbReference type="RefSeq" id="WP_058451356.1">
    <property type="nucleotide sequence ID" value="NZ_CAAAIB010000006.1"/>
</dbReference>
<organism evidence="1 2">
    <name type="scientific">Legionella maceachernii</name>
    <dbReference type="NCBI Taxonomy" id="466"/>
    <lineage>
        <taxon>Bacteria</taxon>
        <taxon>Pseudomonadati</taxon>
        <taxon>Pseudomonadota</taxon>
        <taxon>Gammaproteobacteria</taxon>
        <taxon>Legionellales</taxon>
        <taxon>Legionellaceae</taxon>
        <taxon>Legionella</taxon>
    </lineage>
</organism>
<evidence type="ECO:0000313" key="2">
    <source>
        <dbReference type="Proteomes" id="UP000054908"/>
    </source>
</evidence>
<keyword evidence="2" id="KW-1185">Reference proteome</keyword>
<name>A0A0W0WE39_9GAMM</name>
<dbReference type="OrthoDB" id="5641080at2"/>
<protein>
    <submittedName>
        <fullName evidence="1">Uncharacterized protein</fullName>
    </submittedName>
</protein>
<dbReference type="AlphaFoldDB" id="A0A0W0WE39"/>
<dbReference type="EMBL" id="LNYL01000012">
    <property type="protein sequence ID" value="KTD30584.1"/>
    <property type="molecule type" value="Genomic_DNA"/>
</dbReference>
<reference evidence="1 2" key="1">
    <citation type="submission" date="2015-11" db="EMBL/GenBank/DDBJ databases">
        <title>Genomic analysis of 38 Legionella species identifies large and diverse effector repertoires.</title>
        <authorList>
            <person name="Burstein D."/>
            <person name="Amaro F."/>
            <person name="Zusman T."/>
            <person name="Lifshitz Z."/>
            <person name="Cohen O."/>
            <person name="Gilbert J.A."/>
            <person name="Pupko T."/>
            <person name="Shuman H.A."/>
            <person name="Segal G."/>
        </authorList>
    </citation>
    <scope>NUCLEOTIDE SEQUENCE [LARGE SCALE GENOMIC DNA]</scope>
    <source>
        <strain evidence="1 2">PX-1-G2-E2</strain>
    </source>
</reference>
<accession>A0A0W0WE39</accession>
<dbReference type="Proteomes" id="UP000054908">
    <property type="component" value="Unassembled WGS sequence"/>
</dbReference>
<dbReference type="PATRIC" id="fig|466.6.peg.559"/>
<proteinExistence type="predicted"/>
<gene>
    <name evidence="1" type="ORF">Lmac_0528</name>
</gene>
<comment type="caution">
    <text evidence="1">The sequence shown here is derived from an EMBL/GenBank/DDBJ whole genome shotgun (WGS) entry which is preliminary data.</text>
</comment>
<sequence length="69" mass="8224">MALIKNKNLNSKKQIKIKIDEKTLKQIEQYCEWSGIFDLGYFFEKASDFVFKKDLEWKLFKKGKLTTDA</sequence>